<dbReference type="Gene3D" id="3.90.1720.10">
    <property type="entry name" value="endopeptidase domain like (from Nostoc punctiforme)"/>
    <property type="match status" value="1"/>
</dbReference>
<feature type="domain" description="LysM" evidence="6">
    <location>
        <begin position="64"/>
        <end position="107"/>
    </location>
</feature>
<dbReference type="GO" id="GO:0071555">
    <property type="term" value="P:cell wall organization"/>
    <property type="evidence" value="ECO:0007669"/>
    <property type="project" value="UniProtKB-KW"/>
</dbReference>
<dbReference type="PROSITE" id="PS50911">
    <property type="entry name" value="CHAP"/>
    <property type="match status" value="1"/>
</dbReference>
<dbReference type="InterPro" id="IPR036779">
    <property type="entry name" value="LysM_dom_sf"/>
</dbReference>
<feature type="region of interest" description="Disordered" evidence="4">
    <location>
        <begin position="108"/>
        <end position="127"/>
    </location>
</feature>
<dbReference type="EC" id="3.5.1.28" evidence="7"/>
<evidence type="ECO:0000259" key="5">
    <source>
        <dbReference type="PROSITE" id="PS50911"/>
    </source>
</evidence>
<evidence type="ECO:0000256" key="3">
    <source>
        <dbReference type="ARBA" id="ARBA00023316"/>
    </source>
</evidence>
<dbReference type="Gene3D" id="3.10.350.10">
    <property type="entry name" value="LysM domain"/>
    <property type="match status" value="3"/>
</dbReference>
<dbReference type="InterPro" id="IPR018392">
    <property type="entry name" value="LysM"/>
</dbReference>
<dbReference type="GO" id="GO:0008745">
    <property type="term" value="F:N-acetylmuramoyl-L-alanine amidase activity"/>
    <property type="evidence" value="ECO:0007669"/>
    <property type="project" value="UniProtKB-EC"/>
</dbReference>
<keyword evidence="2 7" id="KW-0378">Hydrolase</keyword>
<dbReference type="EMBL" id="ACJA02000001">
    <property type="protein sequence ID" value="EFH96017.1"/>
    <property type="molecule type" value="Genomic_DNA"/>
</dbReference>
<dbReference type="PANTHER" id="PTHR33734:SF22">
    <property type="entry name" value="MEMBRANE-BOUND LYTIC MUREIN TRANSGLYCOSYLASE D"/>
    <property type="match status" value="1"/>
</dbReference>
<feature type="domain" description="Peptidase C51" evidence="5">
    <location>
        <begin position="247"/>
        <end position="371"/>
    </location>
</feature>
<protein>
    <submittedName>
        <fullName evidence="7">N-acetylmuramoyl-L-alanine amidase Sle1</fullName>
        <ecNumber evidence="7">3.5.1.28</ecNumber>
    </submittedName>
</protein>
<name>A0A0E1X9I3_STAAU</name>
<dbReference type="CDD" id="cd00118">
    <property type="entry name" value="LysM"/>
    <property type="match status" value="3"/>
</dbReference>
<evidence type="ECO:0000256" key="4">
    <source>
        <dbReference type="SAM" id="MobiDB-lite"/>
    </source>
</evidence>
<keyword evidence="1" id="KW-0732">Signal</keyword>
<organism evidence="7">
    <name type="scientific">Staphylococcus aureus subsp. aureus MN8</name>
    <dbReference type="NCBI Taxonomy" id="548470"/>
    <lineage>
        <taxon>Bacteria</taxon>
        <taxon>Bacillati</taxon>
        <taxon>Bacillota</taxon>
        <taxon>Bacilli</taxon>
        <taxon>Bacillales</taxon>
        <taxon>Staphylococcaceae</taxon>
        <taxon>Staphylococcus</taxon>
    </lineage>
</organism>
<dbReference type="PROSITE" id="PS51782">
    <property type="entry name" value="LYSM"/>
    <property type="match status" value="3"/>
</dbReference>
<proteinExistence type="predicted"/>
<feature type="domain" description="LysM" evidence="6">
    <location>
        <begin position="195"/>
        <end position="238"/>
    </location>
</feature>
<evidence type="ECO:0000256" key="2">
    <source>
        <dbReference type="ARBA" id="ARBA00022801"/>
    </source>
</evidence>
<sequence>MSSNINLLYIIKSYNDVVFINSDKKNVRKVMQEEDFKVQKKVIAAIIGTSAISAVAATQANAATTHTVKPGESVWAISNKYGISIAKLKSLNNLTSNLIFPNQVLKVSGSSNSTSNSSRPSTNSGGGSYYTVQAGDSLSLIASKYGTTYQNIMRLNGLNNFFIYPGQKLKVSGTASSSNSTSNSSRPSTNSSGGSYYTVQAGDSLSLIASKYGTTYQNIMRLNGLNNFFIYPGQKLKVTGNASTNSGSTTTTNRGYNTPVFNHQNLYTWGQCTYHVFNRRAEIGKGISTYWWNANNWDNAAAADGYTIDNRPTVGSIAQTDVGYYGHVMFVERVNNDGSILVSEMNYSAAPGILTYRTVPAYQVNNYRYIH</sequence>
<dbReference type="InterPro" id="IPR007921">
    <property type="entry name" value="CHAP_dom"/>
</dbReference>
<evidence type="ECO:0000256" key="1">
    <source>
        <dbReference type="ARBA" id="ARBA00022729"/>
    </source>
</evidence>
<dbReference type="Proteomes" id="UP000003455">
    <property type="component" value="Chromosome"/>
</dbReference>
<dbReference type="HOGENOM" id="CLU_016043_1_3_9"/>
<dbReference type="SMART" id="SM00257">
    <property type="entry name" value="LysM"/>
    <property type="match status" value="3"/>
</dbReference>
<dbReference type="Pfam" id="PF01476">
    <property type="entry name" value="LysM"/>
    <property type="match status" value="3"/>
</dbReference>
<evidence type="ECO:0000313" key="7">
    <source>
        <dbReference type="EMBL" id="EFH96017.1"/>
    </source>
</evidence>
<dbReference type="AlphaFoldDB" id="A0A0E1X9I3"/>
<evidence type="ECO:0000259" key="6">
    <source>
        <dbReference type="PROSITE" id="PS51782"/>
    </source>
</evidence>
<dbReference type="SUPFAM" id="SSF54106">
    <property type="entry name" value="LysM domain"/>
    <property type="match status" value="3"/>
</dbReference>
<keyword evidence="3" id="KW-0961">Cell wall biogenesis/degradation</keyword>
<dbReference type="SUPFAM" id="SSF54001">
    <property type="entry name" value="Cysteine proteinases"/>
    <property type="match status" value="1"/>
</dbReference>
<dbReference type="PANTHER" id="PTHR33734">
    <property type="entry name" value="LYSM DOMAIN-CONTAINING GPI-ANCHORED PROTEIN 2"/>
    <property type="match status" value="1"/>
</dbReference>
<gene>
    <name evidence="7" type="primary">sle</name>
    <name evidence="7" type="ORF">HMPREF0769_10019</name>
</gene>
<feature type="compositionally biased region" description="Low complexity" evidence="4">
    <location>
        <begin position="108"/>
        <end position="123"/>
    </location>
</feature>
<comment type="caution">
    <text evidence="7">The sequence shown here is derived from an EMBL/GenBank/DDBJ whole genome shotgun (WGS) entry which is preliminary data.</text>
</comment>
<dbReference type="Pfam" id="PF05257">
    <property type="entry name" value="CHAP"/>
    <property type="match status" value="1"/>
</dbReference>
<feature type="domain" description="LysM" evidence="6">
    <location>
        <begin position="128"/>
        <end position="171"/>
    </location>
</feature>
<reference evidence="7" key="1">
    <citation type="submission" date="2010-05" db="EMBL/GenBank/DDBJ databases">
        <authorList>
            <person name="Muzny D."/>
            <person name="Qin X."/>
            <person name="Buhay C."/>
            <person name="Dugan-Rocha S."/>
            <person name="Ding Y."/>
            <person name="Chen G."/>
            <person name="Hawes A."/>
            <person name="Holder M."/>
            <person name="Jhangiani S."/>
            <person name="Johnson A."/>
            <person name="Khan Z."/>
            <person name="Li Z."/>
            <person name="Liu W."/>
            <person name="Liu X."/>
            <person name="Perez L."/>
            <person name="Shen H."/>
            <person name="Wang Q."/>
            <person name="Watt J."/>
            <person name="Xi L."/>
            <person name="Xin Y."/>
            <person name="Zhou J."/>
            <person name="Deng J."/>
            <person name="Jiang H."/>
            <person name="Liu Y."/>
            <person name="Qu J."/>
            <person name="Song X.-Z."/>
            <person name="Zhang L."/>
            <person name="Villasana D."/>
            <person name="Johnson A."/>
            <person name="Liu J."/>
            <person name="Liyanage D."/>
            <person name="Lorensuhewa L."/>
            <person name="Robinson T."/>
            <person name="Song A."/>
            <person name="Song B.-B."/>
            <person name="Dinh H."/>
            <person name="Thornton R."/>
            <person name="Coyle M."/>
            <person name="Francisco L."/>
            <person name="Jackson L."/>
            <person name="Javaid M."/>
            <person name="Korchina V."/>
            <person name="Kovar C."/>
            <person name="Mata R."/>
            <person name="Mathew T."/>
            <person name="Ngo R."/>
            <person name="Nguyen L."/>
            <person name="Nguyen N."/>
            <person name="Okwuonu G."/>
            <person name="Ongeri F."/>
            <person name="Pham C."/>
            <person name="Simmons D."/>
            <person name="Wilczek-Boney K."/>
            <person name="Hale W."/>
            <person name="Jakkamsetti A."/>
            <person name="Pham P."/>
            <person name="Ruth R."/>
            <person name="San Lucas F."/>
            <person name="Warren J."/>
            <person name="Zhang J."/>
            <person name="Zhao Z."/>
            <person name="Zhou C."/>
            <person name="Zhu D."/>
            <person name="Lee S."/>
            <person name="Bess C."/>
            <person name="Blankenburg K."/>
            <person name="Forbes L."/>
            <person name="Fu Q."/>
            <person name="Gubbala S."/>
            <person name="Hirani K."/>
            <person name="Jayaseelan J.C."/>
            <person name="Lara F."/>
            <person name="Munidasa M."/>
            <person name="Palculict T."/>
            <person name="Patil S."/>
            <person name="Pu L.-L."/>
            <person name="Saada N."/>
            <person name="Tang L."/>
            <person name="Weissenberger G."/>
            <person name="Zhu Y."/>
            <person name="Hemphill L."/>
            <person name="Shang Y."/>
            <person name="Youmans B."/>
            <person name="Ayvaz T."/>
            <person name="Ross M."/>
            <person name="Santibanez J."/>
            <person name="Aqrawi P."/>
            <person name="Gross S."/>
            <person name="Joshi V."/>
            <person name="Fowler G."/>
            <person name="Nazareth L."/>
            <person name="Reid J."/>
            <person name="Worley K."/>
            <person name="Petrosino J."/>
            <person name="Highlander S."/>
            <person name="Gibbs R."/>
        </authorList>
    </citation>
    <scope>NUCLEOTIDE SEQUENCE [LARGE SCALE GENOMIC DNA]</scope>
    <source>
        <strain evidence="7">MN8</strain>
    </source>
</reference>
<dbReference type="InterPro" id="IPR038765">
    <property type="entry name" value="Papain-like_cys_pep_sf"/>
</dbReference>
<accession>A0A0E1X9I3</accession>
<dbReference type="GO" id="GO:0008932">
    <property type="term" value="F:lytic endotransglycosylase activity"/>
    <property type="evidence" value="ECO:0007669"/>
    <property type="project" value="TreeGrafter"/>
</dbReference>
<feature type="region of interest" description="Disordered" evidence="4">
    <location>
        <begin position="174"/>
        <end position="193"/>
    </location>
</feature>